<dbReference type="EMBL" id="BOOW01000044">
    <property type="protein sequence ID" value="GII96403.1"/>
    <property type="molecule type" value="Genomic_DNA"/>
</dbReference>
<organism evidence="2 3">
    <name type="scientific">Sinosporangium siamense</name>
    <dbReference type="NCBI Taxonomy" id="1367973"/>
    <lineage>
        <taxon>Bacteria</taxon>
        <taxon>Bacillati</taxon>
        <taxon>Actinomycetota</taxon>
        <taxon>Actinomycetes</taxon>
        <taxon>Streptosporangiales</taxon>
        <taxon>Streptosporangiaceae</taxon>
        <taxon>Sinosporangium</taxon>
    </lineage>
</organism>
<dbReference type="Gene3D" id="3.20.20.80">
    <property type="entry name" value="Glycosidases"/>
    <property type="match status" value="1"/>
</dbReference>
<dbReference type="Proteomes" id="UP000606172">
    <property type="component" value="Unassembled WGS sequence"/>
</dbReference>
<keyword evidence="3" id="KW-1185">Reference proteome</keyword>
<feature type="region of interest" description="Disordered" evidence="1">
    <location>
        <begin position="113"/>
        <end position="192"/>
    </location>
</feature>
<proteinExistence type="predicted"/>
<evidence type="ECO:0000313" key="2">
    <source>
        <dbReference type="EMBL" id="GII96403.1"/>
    </source>
</evidence>
<reference evidence="2" key="1">
    <citation type="submission" date="2021-01" db="EMBL/GenBank/DDBJ databases">
        <title>Whole genome shotgun sequence of Sinosporangium siamense NBRC 109515.</title>
        <authorList>
            <person name="Komaki H."/>
            <person name="Tamura T."/>
        </authorList>
    </citation>
    <scope>NUCLEOTIDE SEQUENCE</scope>
    <source>
        <strain evidence="2">NBRC 109515</strain>
    </source>
</reference>
<feature type="compositionally biased region" description="Low complexity" evidence="1">
    <location>
        <begin position="154"/>
        <end position="169"/>
    </location>
</feature>
<name>A0A919RMC7_9ACTN</name>
<protein>
    <submittedName>
        <fullName evidence="2">Uncharacterized protein</fullName>
    </submittedName>
</protein>
<evidence type="ECO:0000313" key="3">
    <source>
        <dbReference type="Proteomes" id="UP000606172"/>
    </source>
</evidence>
<dbReference type="AlphaFoldDB" id="A0A919RMC7"/>
<accession>A0A919RMC7</accession>
<feature type="compositionally biased region" description="Basic residues" evidence="1">
    <location>
        <begin position="170"/>
        <end position="180"/>
    </location>
</feature>
<sequence length="192" mass="21411">MLPSELPTRTYSETMAFGAFLTDRAAEDLSWRRDAVRAGGAARPITVHTAFPSVFCTGEFFEYEPAPARGNDFDLADRVDGFGSSHFPAWMHTAPVDYASRLEANHSAAGDKEVWISELQGRRRRPRPAGDEPGALPHPGPLDLERRGPRSQGRRLLVLAGRGVRPRVVGVRHRRRRRPRLPSARRPGGRSR</sequence>
<evidence type="ECO:0000256" key="1">
    <source>
        <dbReference type="SAM" id="MobiDB-lite"/>
    </source>
</evidence>
<comment type="caution">
    <text evidence="2">The sequence shown here is derived from an EMBL/GenBank/DDBJ whole genome shotgun (WGS) entry which is preliminary data.</text>
</comment>
<gene>
    <name evidence="2" type="ORF">Ssi02_66340</name>
</gene>